<dbReference type="RefSeq" id="WP_068452237.1">
    <property type="nucleotide sequence ID" value="NZ_CANKUV010000039.1"/>
</dbReference>
<evidence type="ECO:0000313" key="2">
    <source>
        <dbReference type="Proteomes" id="UP000076923"/>
    </source>
</evidence>
<dbReference type="AlphaFoldDB" id="A0A176T0E0"/>
<accession>A0A176T0E0</accession>
<protein>
    <submittedName>
        <fullName evidence="1">Uncharacterized protein</fullName>
    </submittedName>
</protein>
<name>A0A176T0E0_9FLAO</name>
<sequence length="154" mass="18082">MKKNYLLHLTITILIFISCSSSENENLSETFLQKFDGTVWRFENNDANVYYLIENNQNNPVTKYVKLSNSDCFYISEVMSELDSRYESITIQETNELQIKSDYGSNENNIYTFTVSQNNIDLYQIENYFGNQTTWNYLLIKTNLSKNDIKPICP</sequence>
<evidence type="ECO:0000313" key="1">
    <source>
        <dbReference type="EMBL" id="OAD41349.1"/>
    </source>
</evidence>
<dbReference type="Proteomes" id="UP000076923">
    <property type="component" value="Unassembled WGS sequence"/>
</dbReference>
<gene>
    <name evidence="1" type="ORF">LPB303_15485</name>
</gene>
<dbReference type="EMBL" id="LVWE01000076">
    <property type="protein sequence ID" value="OAD41349.1"/>
    <property type="molecule type" value="Genomic_DNA"/>
</dbReference>
<proteinExistence type="predicted"/>
<keyword evidence="2" id="KW-1185">Reference proteome</keyword>
<reference evidence="1 2" key="1">
    <citation type="submission" date="2016-02" db="EMBL/GenBank/DDBJ databases">
        <title>Draft genome sequence of Polaribacter atrinae KACC17473.</title>
        <authorList>
            <person name="Shin S.-K."/>
            <person name="Yi H."/>
        </authorList>
    </citation>
    <scope>NUCLEOTIDE SEQUENCE [LARGE SCALE GENOMIC DNA]</scope>
    <source>
        <strain evidence="1 2">KACC 17473</strain>
    </source>
</reference>
<comment type="caution">
    <text evidence="1">The sequence shown here is derived from an EMBL/GenBank/DDBJ whole genome shotgun (WGS) entry which is preliminary data.</text>
</comment>
<dbReference type="PROSITE" id="PS51257">
    <property type="entry name" value="PROKAR_LIPOPROTEIN"/>
    <property type="match status" value="1"/>
</dbReference>
<organism evidence="1 2">
    <name type="scientific">Polaribacter atrinae</name>
    <dbReference type="NCBI Taxonomy" id="1333662"/>
    <lineage>
        <taxon>Bacteria</taxon>
        <taxon>Pseudomonadati</taxon>
        <taxon>Bacteroidota</taxon>
        <taxon>Flavobacteriia</taxon>
        <taxon>Flavobacteriales</taxon>
        <taxon>Flavobacteriaceae</taxon>
    </lineage>
</organism>